<feature type="signal peptide" evidence="1">
    <location>
        <begin position="1"/>
        <end position="19"/>
    </location>
</feature>
<organism evidence="2 3">
    <name type="scientific">Calocera cornea HHB12733</name>
    <dbReference type="NCBI Taxonomy" id="1353952"/>
    <lineage>
        <taxon>Eukaryota</taxon>
        <taxon>Fungi</taxon>
        <taxon>Dikarya</taxon>
        <taxon>Basidiomycota</taxon>
        <taxon>Agaricomycotina</taxon>
        <taxon>Dacrymycetes</taxon>
        <taxon>Dacrymycetales</taxon>
        <taxon>Dacrymycetaceae</taxon>
        <taxon>Calocera</taxon>
    </lineage>
</organism>
<keyword evidence="3" id="KW-1185">Reference proteome</keyword>
<evidence type="ECO:0000313" key="3">
    <source>
        <dbReference type="Proteomes" id="UP000076842"/>
    </source>
</evidence>
<protein>
    <submittedName>
        <fullName evidence="2">Uncharacterized protein</fullName>
    </submittedName>
</protein>
<dbReference type="InParanoid" id="A0A165HU69"/>
<dbReference type="Proteomes" id="UP000076842">
    <property type="component" value="Unassembled WGS sequence"/>
</dbReference>
<proteinExistence type="predicted"/>
<dbReference type="AlphaFoldDB" id="A0A165HU69"/>
<dbReference type="EMBL" id="KV423937">
    <property type="protein sequence ID" value="KZT59750.1"/>
    <property type="molecule type" value="Genomic_DNA"/>
</dbReference>
<sequence length="66" mass="6696">MRFHLALATLTAVFVFALAAAVPTEHPDGLCGGMPCPGKRAVDHTDGLCGGMPCPGKVSPDLDCSA</sequence>
<accession>A0A165HU69</accession>
<name>A0A165HU69_9BASI</name>
<evidence type="ECO:0000256" key="1">
    <source>
        <dbReference type="SAM" id="SignalP"/>
    </source>
</evidence>
<reference evidence="2 3" key="1">
    <citation type="journal article" date="2016" name="Mol. Biol. Evol.">
        <title>Comparative Genomics of Early-Diverging Mushroom-Forming Fungi Provides Insights into the Origins of Lignocellulose Decay Capabilities.</title>
        <authorList>
            <person name="Nagy L.G."/>
            <person name="Riley R."/>
            <person name="Tritt A."/>
            <person name="Adam C."/>
            <person name="Daum C."/>
            <person name="Floudas D."/>
            <person name="Sun H."/>
            <person name="Yadav J.S."/>
            <person name="Pangilinan J."/>
            <person name="Larsson K.H."/>
            <person name="Matsuura K."/>
            <person name="Barry K."/>
            <person name="Labutti K."/>
            <person name="Kuo R."/>
            <person name="Ohm R.A."/>
            <person name="Bhattacharya S.S."/>
            <person name="Shirouzu T."/>
            <person name="Yoshinaga Y."/>
            <person name="Martin F.M."/>
            <person name="Grigoriev I.V."/>
            <person name="Hibbett D.S."/>
        </authorList>
    </citation>
    <scope>NUCLEOTIDE SEQUENCE [LARGE SCALE GENOMIC DNA]</scope>
    <source>
        <strain evidence="2 3">HHB12733</strain>
    </source>
</reference>
<keyword evidence="1" id="KW-0732">Signal</keyword>
<gene>
    <name evidence="2" type="ORF">CALCODRAFT_493252</name>
</gene>
<feature type="chain" id="PRO_5007858866" evidence="1">
    <location>
        <begin position="20"/>
        <end position="66"/>
    </location>
</feature>
<evidence type="ECO:0000313" key="2">
    <source>
        <dbReference type="EMBL" id="KZT59750.1"/>
    </source>
</evidence>